<gene>
    <name evidence="2" type="ORF">BaRGS_00034438</name>
</gene>
<dbReference type="Gene3D" id="1.10.287.110">
    <property type="entry name" value="DnaJ domain"/>
    <property type="match status" value="1"/>
</dbReference>
<proteinExistence type="predicted"/>
<dbReference type="Proteomes" id="UP001519460">
    <property type="component" value="Unassembled WGS sequence"/>
</dbReference>
<dbReference type="InterPro" id="IPR052573">
    <property type="entry name" value="DnaJ_C_subfamily_28"/>
</dbReference>
<dbReference type="PRINTS" id="PR00625">
    <property type="entry name" value="JDOMAIN"/>
</dbReference>
<feature type="domain" description="J" evidence="1">
    <location>
        <begin position="139"/>
        <end position="204"/>
    </location>
</feature>
<protein>
    <recommendedName>
        <fullName evidence="1">J domain-containing protein</fullName>
    </recommendedName>
</protein>
<organism evidence="2 3">
    <name type="scientific">Batillaria attramentaria</name>
    <dbReference type="NCBI Taxonomy" id="370345"/>
    <lineage>
        <taxon>Eukaryota</taxon>
        <taxon>Metazoa</taxon>
        <taxon>Spiralia</taxon>
        <taxon>Lophotrochozoa</taxon>
        <taxon>Mollusca</taxon>
        <taxon>Gastropoda</taxon>
        <taxon>Caenogastropoda</taxon>
        <taxon>Sorbeoconcha</taxon>
        <taxon>Cerithioidea</taxon>
        <taxon>Batillariidae</taxon>
        <taxon>Batillaria</taxon>
    </lineage>
</organism>
<evidence type="ECO:0000313" key="2">
    <source>
        <dbReference type="EMBL" id="KAK7474303.1"/>
    </source>
</evidence>
<sequence length="492" mass="56113">MSTADARDPMRTACICSGTFGVMLLVVDHSISYDWSAGANGCARTTVSHDIFSPTIMNQPVVLPLSRYQTFRLRPLVGPCIAKRHHCLATPFERSSTDNNPRMARLLADKLSPLLGLHHTLHTSSTVGMALKVKASIQDCYGLLGVTQDCEDHELKDAYLQKAKTYHPDSGSPSADSHRFIQIKDAYKAVLEHRKGRELKAEEEAEAEVVFDIRHTAPQHRQYLEFEGVGSGTPSQRQRQYQQYRMKRVTENIFQHRIQRLAAATEDALVLKDKQQAKKTIISNAVERLCEDLIQESMKRGEFDNLSGQGQPLEHSAHNPFVDTTTHNINKILVNNGFAPEWIMLQAEIRKDLQLARQQVALMHQKVGPQPLQAKEANMWRMTVEKFRRDIVDVNNKIHKFNLIVPFLNKQQMPYNADQELKKIKENVDQYLPEEEEESARAFVAEIEHRLSPLSVAQPPTIDWWQVWRDIRNVFKSLAATEGQQELQKKGI</sequence>
<reference evidence="2 3" key="1">
    <citation type="journal article" date="2023" name="Sci. Data">
        <title>Genome assembly of the Korean intertidal mud-creeper Batillaria attramentaria.</title>
        <authorList>
            <person name="Patra A.K."/>
            <person name="Ho P.T."/>
            <person name="Jun S."/>
            <person name="Lee S.J."/>
            <person name="Kim Y."/>
            <person name="Won Y.J."/>
        </authorList>
    </citation>
    <scope>NUCLEOTIDE SEQUENCE [LARGE SCALE GENOMIC DNA]</scope>
    <source>
        <strain evidence="2">Wonlab-2016</strain>
    </source>
</reference>
<dbReference type="Pfam" id="PF09350">
    <property type="entry name" value="DJC28_CD"/>
    <property type="match status" value="1"/>
</dbReference>
<dbReference type="CDD" id="cd06257">
    <property type="entry name" value="DnaJ"/>
    <property type="match status" value="1"/>
</dbReference>
<dbReference type="AlphaFoldDB" id="A0ABD0JHW8"/>
<dbReference type="PANTHER" id="PTHR39158">
    <property type="entry name" value="OS08G0560600 PROTEIN"/>
    <property type="match status" value="1"/>
</dbReference>
<dbReference type="InterPro" id="IPR036869">
    <property type="entry name" value="J_dom_sf"/>
</dbReference>
<dbReference type="Pfam" id="PF00226">
    <property type="entry name" value="DnaJ"/>
    <property type="match status" value="1"/>
</dbReference>
<accession>A0ABD0JHW8</accession>
<dbReference type="InterPro" id="IPR001623">
    <property type="entry name" value="DnaJ_domain"/>
</dbReference>
<dbReference type="SUPFAM" id="SSF46565">
    <property type="entry name" value="Chaperone J-domain"/>
    <property type="match status" value="1"/>
</dbReference>
<dbReference type="PROSITE" id="PS50076">
    <property type="entry name" value="DNAJ_2"/>
    <property type="match status" value="1"/>
</dbReference>
<evidence type="ECO:0000259" key="1">
    <source>
        <dbReference type="PROSITE" id="PS50076"/>
    </source>
</evidence>
<dbReference type="InterPro" id="IPR018961">
    <property type="entry name" value="DnaJ_homolog_subfam-C_membr-28"/>
</dbReference>
<name>A0ABD0JHW8_9CAEN</name>
<evidence type="ECO:0000313" key="3">
    <source>
        <dbReference type="Proteomes" id="UP001519460"/>
    </source>
</evidence>
<dbReference type="EMBL" id="JACVVK020000440">
    <property type="protein sequence ID" value="KAK7474303.1"/>
    <property type="molecule type" value="Genomic_DNA"/>
</dbReference>
<comment type="caution">
    <text evidence="2">The sequence shown here is derived from an EMBL/GenBank/DDBJ whole genome shotgun (WGS) entry which is preliminary data.</text>
</comment>
<keyword evidence="3" id="KW-1185">Reference proteome</keyword>
<dbReference type="SMART" id="SM00271">
    <property type="entry name" value="DnaJ"/>
    <property type="match status" value="1"/>
</dbReference>
<dbReference type="PANTHER" id="PTHR39158:SF1">
    <property type="entry name" value="DNAJ HOMOLOG SUBFAMILY C MEMBER 28"/>
    <property type="match status" value="1"/>
</dbReference>